<feature type="non-terminal residue" evidence="2">
    <location>
        <position position="122"/>
    </location>
</feature>
<comment type="caution">
    <text evidence="2">The sequence shown here is derived from an EMBL/GenBank/DDBJ whole genome shotgun (WGS) entry which is preliminary data.</text>
</comment>
<accession>A0A699VHT7</accession>
<organism evidence="2">
    <name type="scientific">Tanacetum cinerariifolium</name>
    <name type="common">Dalmatian daisy</name>
    <name type="synonym">Chrysanthemum cinerariifolium</name>
    <dbReference type="NCBI Taxonomy" id="118510"/>
    <lineage>
        <taxon>Eukaryota</taxon>
        <taxon>Viridiplantae</taxon>
        <taxon>Streptophyta</taxon>
        <taxon>Embryophyta</taxon>
        <taxon>Tracheophyta</taxon>
        <taxon>Spermatophyta</taxon>
        <taxon>Magnoliopsida</taxon>
        <taxon>eudicotyledons</taxon>
        <taxon>Gunneridae</taxon>
        <taxon>Pentapetalae</taxon>
        <taxon>asterids</taxon>
        <taxon>campanulids</taxon>
        <taxon>Asterales</taxon>
        <taxon>Asteraceae</taxon>
        <taxon>Asteroideae</taxon>
        <taxon>Anthemideae</taxon>
        <taxon>Anthemidinae</taxon>
        <taxon>Tanacetum</taxon>
    </lineage>
</organism>
<name>A0A699VHT7_TANCI</name>
<feature type="compositionally biased region" description="Polar residues" evidence="1">
    <location>
        <begin position="87"/>
        <end position="111"/>
    </location>
</feature>
<sequence length="122" mass="13041">LDAFTSSMCVESWGRISFARALIEIDAAVGIKKEVSMAIPVEEGDGHIKESRKKKKGADSRSFGGLRLKKPNSKVIWQQKKSGDTTGGTQPSVSIYNNDNGVSNPGLTTANPFDVLNGNGDD</sequence>
<protein>
    <submittedName>
        <fullName evidence="2">Uncharacterized protein</fullName>
    </submittedName>
</protein>
<evidence type="ECO:0000256" key="1">
    <source>
        <dbReference type="SAM" id="MobiDB-lite"/>
    </source>
</evidence>
<gene>
    <name evidence="2" type="ORF">Tci_905015</name>
</gene>
<dbReference type="EMBL" id="BKCJ011430933">
    <property type="protein sequence ID" value="GFD33046.1"/>
    <property type="molecule type" value="Genomic_DNA"/>
</dbReference>
<feature type="region of interest" description="Disordered" evidence="1">
    <location>
        <begin position="44"/>
        <end position="122"/>
    </location>
</feature>
<dbReference type="AlphaFoldDB" id="A0A699VHT7"/>
<evidence type="ECO:0000313" key="2">
    <source>
        <dbReference type="EMBL" id="GFD33046.1"/>
    </source>
</evidence>
<feature type="non-terminal residue" evidence="2">
    <location>
        <position position="1"/>
    </location>
</feature>
<reference evidence="2" key="1">
    <citation type="journal article" date="2019" name="Sci. Rep.">
        <title>Draft genome of Tanacetum cinerariifolium, the natural source of mosquito coil.</title>
        <authorList>
            <person name="Yamashiro T."/>
            <person name="Shiraishi A."/>
            <person name="Satake H."/>
            <person name="Nakayama K."/>
        </authorList>
    </citation>
    <scope>NUCLEOTIDE SEQUENCE</scope>
</reference>
<proteinExistence type="predicted"/>